<dbReference type="CDD" id="cd15457">
    <property type="entry name" value="NADAR"/>
    <property type="match status" value="1"/>
</dbReference>
<evidence type="ECO:0000256" key="2">
    <source>
        <dbReference type="ARBA" id="ARBA00000751"/>
    </source>
</evidence>
<dbReference type="InterPro" id="IPR012816">
    <property type="entry name" value="NADAR"/>
</dbReference>
<proteinExistence type="predicted"/>
<dbReference type="AlphaFoldDB" id="A0A2S0VXZ9"/>
<feature type="domain" description="NADAR" evidence="3">
    <location>
        <begin position="4"/>
        <end position="150"/>
    </location>
</feature>
<dbReference type="Gene3D" id="1.10.357.40">
    <property type="entry name" value="YbiA-like"/>
    <property type="match status" value="1"/>
</dbReference>
<comment type="catalytic activity">
    <reaction evidence="2">
        <text>2,5-diamino-6-hydroxy-4-(5-phosphoribosylamino)-pyrimidine + H2O = 2,5,6-triamino-4-hydroxypyrimidine + D-ribose 5-phosphate</text>
        <dbReference type="Rhea" id="RHEA:23436"/>
        <dbReference type="ChEBI" id="CHEBI:15377"/>
        <dbReference type="ChEBI" id="CHEBI:58614"/>
        <dbReference type="ChEBI" id="CHEBI:78346"/>
        <dbReference type="ChEBI" id="CHEBI:137796"/>
    </reaction>
</comment>
<name>A0A2S0VXZ9_9ALTE</name>
<keyword evidence="5" id="KW-1185">Reference proteome</keyword>
<dbReference type="Pfam" id="PF08719">
    <property type="entry name" value="NADAR"/>
    <property type="match status" value="1"/>
</dbReference>
<evidence type="ECO:0000259" key="3">
    <source>
        <dbReference type="Pfam" id="PF08719"/>
    </source>
</evidence>
<dbReference type="EMBL" id="CP026604">
    <property type="protein sequence ID" value="AWB69055.1"/>
    <property type="molecule type" value="Genomic_DNA"/>
</dbReference>
<reference evidence="4 5" key="1">
    <citation type="submission" date="2018-01" db="EMBL/GenBank/DDBJ databases">
        <title>Genome sequence of a Cantenovulum-like bacteria.</title>
        <authorList>
            <person name="Tan W.R."/>
            <person name="Lau N.-S."/>
            <person name="Go F."/>
            <person name="Amirul A.-A.A."/>
        </authorList>
    </citation>
    <scope>NUCLEOTIDE SEQUENCE [LARGE SCALE GENOMIC DNA]</scope>
    <source>
        <strain evidence="4 5">CCB-QB4</strain>
    </source>
</reference>
<dbReference type="SUPFAM" id="SSF143990">
    <property type="entry name" value="YbiA-like"/>
    <property type="match status" value="1"/>
</dbReference>
<dbReference type="NCBIfam" id="TIGR02464">
    <property type="entry name" value="ribofla_fusion"/>
    <property type="match status" value="1"/>
</dbReference>
<protein>
    <submittedName>
        <fullName evidence="4">DUF1768 domain-containing protein</fullName>
    </submittedName>
</protein>
<dbReference type="OrthoDB" id="9793111at2"/>
<comment type="catalytic activity">
    <reaction evidence="1">
        <text>5-amino-6-(5-phospho-D-ribosylamino)uracil + H2O = 5,6-diaminouracil + D-ribose 5-phosphate</text>
        <dbReference type="Rhea" id="RHEA:55020"/>
        <dbReference type="ChEBI" id="CHEBI:15377"/>
        <dbReference type="ChEBI" id="CHEBI:46252"/>
        <dbReference type="ChEBI" id="CHEBI:58453"/>
        <dbReference type="ChEBI" id="CHEBI:78346"/>
    </reaction>
</comment>
<dbReference type="InterPro" id="IPR037238">
    <property type="entry name" value="YbiA-like_sf"/>
</dbReference>
<evidence type="ECO:0000256" key="1">
    <source>
        <dbReference type="ARBA" id="ARBA00000022"/>
    </source>
</evidence>
<evidence type="ECO:0000313" key="5">
    <source>
        <dbReference type="Proteomes" id="UP000244441"/>
    </source>
</evidence>
<gene>
    <name evidence="4" type="ORF">C2869_16510</name>
</gene>
<dbReference type="Proteomes" id="UP000244441">
    <property type="component" value="Chromosome"/>
</dbReference>
<evidence type="ECO:0000313" key="4">
    <source>
        <dbReference type="EMBL" id="AWB69055.1"/>
    </source>
</evidence>
<dbReference type="KEGG" id="cate:C2869_16510"/>
<accession>A0A2S0VXZ9</accession>
<sequence length="159" mass="18708">MPLFAHVNENAHFFSMNDAAHDWSRTSNHAFELEGVNWPSVEHYYQAMRFSDESYREQIRQADLKQAIKLGKAWFKKKRSDWKKVETVVMTRALYTKFKTHPELSDSLLATGEEKLIESSLYDHFWGCGRDQRGDNHYGQVLMNIRAKLRQEITPNTPE</sequence>
<organism evidence="4 5">
    <name type="scientific">Saccharobesus litoralis</name>
    <dbReference type="NCBI Taxonomy" id="2172099"/>
    <lineage>
        <taxon>Bacteria</taxon>
        <taxon>Pseudomonadati</taxon>
        <taxon>Pseudomonadota</taxon>
        <taxon>Gammaproteobacteria</taxon>
        <taxon>Alteromonadales</taxon>
        <taxon>Alteromonadaceae</taxon>
        <taxon>Saccharobesus</taxon>
    </lineage>
</organism>